<feature type="transmembrane region" description="Helical" evidence="1">
    <location>
        <begin position="109"/>
        <end position="131"/>
    </location>
</feature>
<proteinExistence type="predicted"/>
<name>A0A9D1Q9L9_9FIRM</name>
<reference evidence="2" key="1">
    <citation type="journal article" date="2021" name="PeerJ">
        <title>Extensive microbial diversity within the chicken gut microbiome revealed by metagenomics and culture.</title>
        <authorList>
            <person name="Gilroy R."/>
            <person name="Ravi A."/>
            <person name="Getino M."/>
            <person name="Pursley I."/>
            <person name="Horton D.L."/>
            <person name="Alikhan N.F."/>
            <person name="Baker D."/>
            <person name="Gharbi K."/>
            <person name="Hall N."/>
            <person name="Watson M."/>
            <person name="Adriaenssens E.M."/>
            <person name="Foster-Nyarko E."/>
            <person name="Jarju S."/>
            <person name="Secka A."/>
            <person name="Antonio M."/>
            <person name="Oren A."/>
            <person name="Chaudhuri R.R."/>
            <person name="La Ragione R."/>
            <person name="Hildebrand F."/>
            <person name="Pallen M.J."/>
        </authorList>
    </citation>
    <scope>NUCLEOTIDE SEQUENCE</scope>
    <source>
        <strain evidence="2">ChiHcolR34-3080</strain>
    </source>
</reference>
<feature type="transmembrane region" description="Helical" evidence="1">
    <location>
        <begin position="182"/>
        <end position="202"/>
    </location>
</feature>
<gene>
    <name evidence="2" type="ORF">H9890_01935</name>
</gene>
<dbReference type="AlphaFoldDB" id="A0A9D1Q9L9"/>
<feature type="transmembrane region" description="Helical" evidence="1">
    <location>
        <begin position="152"/>
        <end position="170"/>
    </location>
</feature>
<dbReference type="EMBL" id="DXHQ01000022">
    <property type="protein sequence ID" value="HIW08145.1"/>
    <property type="molecule type" value="Genomic_DNA"/>
</dbReference>
<evidence type="ECO:0000256" key="1">
    <source>
        <dbReference type="SAM" id="Phobius"/>
    </source>
</evidence>
<comment type="caution">
    <text evidence="2">The sequence shown here is derived from an EMBL/GenBank/DDBJ whole genome shotgun (WGS) entry which is preliminary data.</text>
</comment>
<feature type="transmembrane region" description="Helical" evidence="1">
    <location>
        <begin position="37"/>
        <end position="56"/>
    </location>
</feature>
<evidence type="ECO:0000313" key="2">
    <source>
        <dbReference type="EMBL" id="HIW08145.1"/>
    </source>
</evidence>
<keyword evidence="1" id="KW-0472">Membrane</keyword>
<keyword evidence="1" id="KW-0812">Transmembrane</keyword>
<accession>A0A9D1Q9L9</accession>
<sequence>MKVLKSLVPYLLIAAMMWLLWLCNSNADRLPFVNMDLWMALFYLAPLLFLLMGAVAGRCMGLPGFYPWWRAVLDGALAVLLLLLGYGPLTLRIFGLGRLVLFTETLFEGGMRAPFMLFSGLLLGRLTLLIGRRRGGEAAPEQKEGAAKALKSLVPYLLVAVLMWLLWLSNSNADRLIFMVDGAYLAVFLLTPLLPLLMGVIAGRSARLPAVYPWWRAALDGALAVLLFLMGHSGLTIHLFGPFGKLGAIAASAAKGGLRVPLVVFAGLLLGRLTLLIGRRRAKETVSE</sequence>
<dbReference type="Proteomes" id="UP000823933">
    <property type="component" value="Unassembled WGS sequence"/>
</dbReference>
<organism evidence="2 3">
    <name type="scientific">Candidatus Faecalibacterium intestinigallinarum</name>
    <dbReference type="NCBI Taxonomy" id="2838581"/>
    <lineage>
        <taxon>Bacteria</taxon>
        <taxon>Bacillati</taxon>
        <taxon>Bacillota</taxon>
        <taxon>Clostridia</taxon>
        <taxon>Eubacteriales</taxon>
        <taxon>Oscillospiraceae</taxon>
        <taxon>Faecalibacterium</taxon>
    </lineage>
</organism>
<feature type="transmembrane region" description="Helical" evidence="1">
    <location>
        <begin position="214"/>
        <end position="240"/>
    </location>
</feature>
<feature type="transmembrane region" description="Helical" evidence="1">
    <location>
        <begin position="68"/>
        <end position="89"/>
    </location>
</feature>
<reference evidence="2" key="2">
    <citation type="submission" date="2021-04" db="EMBL/GenBank/DDBJ databases">
        <authorList>
            <person name="Gilroy R."/>
        </authorList>
    </citation>
    <scope>NUCLEOTIDE SEQUENCE</scope>
    <source>
        <strain evidence="2">ChiHcolR34-3080</strain>
    </source>
</reference>
<keyword evidence="1" id="KW-1133">Transmembrane helix</keyword>
<protein>
    <submittedName>
        <fullName evidence="2">Uncharacterized protein</fullName>
    </submittedName>
</protein>
<evidence type="ECO:0000313" key="3">
    <source>
        <dbReference type="Proteomes" id="UP000823933"/>
    </source>
</evidence>
<feature type="transmembrane region" description="Helical" evidence="1">
    <location>
        <begin position="260"/>
        <end position="278"/>
    </location>
</feature>